<organism evidence="2 3">
    <name type="scientific">Chengkuizengella marina</name>
    <dbReference type="NCBI Taxonomy" id="2507566"/>
    <lineage>
        <taxon>Bacteria</taxon>
        <taxon>Bacillati</taxon>
        <taxon>Bacillota</taxon>
        <taxon>Bacilli</taxon>
        <taxon>Bacillales</taxon>
        <taxon>Paenibacillaceae</taxon>
        <taxon>Chengkuizengella</taxon>
    </lineage>
</organism>
<feature type="transmembrane region" description="Helical" evidence="1">
    <location>
        <begin position="16"/>
        <end position="36"/>
    </location>
</feature>
<keyword evidence="1" id="KW-0812">Transmembrane</keyword>
<name>A0A6N9Q0V8_9BACL</name>
<reference evidence="2 3" key="1">
    <citation type="submission" date="2019-01" db="EMBL/GenBank/DDBJ databases">
        <title>Chengkuizengella sp. nov., isolated from deep-sea sediment of East Pacific Ocean.</title>
        <authorList>
            <person name="Yang J."/>
            <person name="Lai Q."/>
            <person name="Shao Z."/>
        </authorList>
    </citation>
    <scope>NUCLEOTIDE SEQUENCE [LARGE SCALE GENOMIC DNA]</scope>
    <source>
        <strain evidence="2 3">YPA3-1-1</strain>
    </source>
</reference>
<dbReference type="OrthoDB" id="9869918at2"/>
<evidence type="ECO:0000313" key="3">
    <source>
        <dbReference type="Proteomes" id="UP000448943"/>
    </source>
</evidence>
<dbReference type="AlphaFoldDB" id="A0A6N9Q0V8"/>
<sequence>MNNLFDKVFSVDEVKVSALILIFLISSFFGLTMYVLDGDISDNLLTFMSTLIYAIAGINAFNMAKEAISGFNKSKKEGDNDIPI</sequence>
<feature type="transmembrane region" description="Helical" evidence="1">
    <location>
        <begin position="43"/>
        <end position="64"/>
    </location>
</feature>
<dbReference type="RefSeq" id="WP_160645366.1">
    <property type="nucleotide sequence ID" value="NZ_SIJB01000016.1"/>
</dbReference>
<protein>
    <submittedName>
        <fullName evidence="2">Uncharacterized protein</fullName>
    </submittedName>
</protein>
<keyword evidence="1" id="KW-0472">Membrane</keyword>
<comment type="caution">
    <text evidence="2">The sequence shown here is derived from an EMBL/GenBank/DDBJ whole genome shotgun (WGS) entry which is preliminary data.</text>
</comment>
<proteinExistence type="predicted"/>
<evidence type="ECO:0000313" key="2">
    <source>
        <dbReference type="EMBL" id="NBI28575.1"/>
    </source>
</evidence>
<dbReference type="Proteomes" id="UP000448943">
    <property type="component" value="Unassembled WGS sequence"/>
</dbReference>
<accession>A0A6N9Q0V8</accession>
<keyword evidence="1" id="KW-1133">Transmembrane helix</keyword>
<keyword evidence="3" id="KW-1185">Reference proteome</keyword>
<dbReference type="EMBL" id="SIJB01000016">
    <property type="protein sequence ID" value="NBI28575.1"/>
    <property type="molecule type" value="Genomic_DNA"/>
</dbReference>
<evidence type="ECO:0000256" key="1">
    <source>
        <dbReference type="SAM" id="Phobius"/>
    </source>
</evidence>
<gene>
    <name evidence="2" type="ORF">ERL59_06370</name>
</gene>